<feature type="active site" description="Nucleophile" evidence="6">
    <location>
        <position position="291"/>
    </location>
</feature>
<organism evidence="8 9">
    <name type="scientific">Geodia barretti</name>
    <name type="common">Barrett's horny sponge</name>
    <dbReference type="NCBI Taxonomy" id="519541"/>
    <lineage>
        <taxon>Eukaryota</taxon>
        <taxon>Metazoa</taxon>
        <taxon>Porifera</taxon>
        <taxon>Demospongiae</taxon>
        <taxon>Heteroscleromorpha</taxon>
        <taxon>Tetractinellida</taxon>
        <taxon>Astrophorina</taxon>
        <taxon>Geodiidae</taxon>
        <taxon>Geodia</taxon>
    </lineage>
</organism>
<dbReference type="EMBL" id="CASHTH010001713">
    <property type="protein sequence ID" value="CAI8018912.1"/>
    <property type="molecule type" value="Genomic_DNA"/>
</dbReference>
<dbReference type="Proteomes" id="UP001174909">
    <property type="component" value="Unassembled WGS sequence"/>
</dbReference>
<evidence type="ECO:0000256" key="1">
    <source>
        <dbReference type="ARBA" id="ARBA00013201"/>
    </source>
</evidence>
<evidence type="ECO:0000313" key="8">
    <source>
        <dbReference type="EMBL" id="CAI8018912.1"/>
    </source>
</evidence>
<gene>
    <name evidence="8" type="ORF">GBAR_LOCUS11418</name>
</gene>
<dbReference type="PIRSF" id="PIRSF018169">
    <property type="entry name" value="PAF_acetylhydrolase"/>
    <property type="match status" value="1"/>
</dbReference>
<keyword evidence="2 5" id="KW-0378">Hydrolase</keyword>
<evidence type="ECO:0000313" key="9">
    <source>
        <dbReference type="Proteomes" id="UP001174909"/>
    </source>
</evidence>
<dbReference type="PANTHER" id="PTHR10272:SF0">
    <property type="entry name" value="PLATELET-ACTIVATING FACTOR ACETYLHYDROLASE"/>
    <property type="match status" value="1"/>
</dbReference>
<dbReference type="AlphaFoldDB" id="A0AA35WM21"/>
<feature type="active site" description="Charge relay system" evidence="6">
    <location>
        <position position="375"/>
    </location>
</feature>
<evidence type="ECO:0000256" key="3">
    <source>
        <dbReference type="ARBA" id="ARBA00022963"/>
    </source>
</evidence>
<evidence type="ECO:0000256" key="2">
    <source>
        <dbReference type="ARBA" id="ARBA00022801"/>
    </source>
</evidence>
<reference evidence="8" key="1">
    <citation type="submission" date="2023-03" db="EMBL/GenBank/DDBJ databases">
        <authorList>
            <person name="Steffen K."/>
            <person name="Cardenas P."/>
        </authorList>
    </citation>
    <scope>NUCLEOTIDE SEQUENCE</scope>
</reference>
<feature type="region of interest" description="Disordered" evidence="7">
    <location>
        <begin position="122"/>
        <end position="150"/>
    </location>
</feature>
<sequence length="471" mass="51816">MAATDPWARSGFVRSQGIPAPSGERSVGCVDLMHQFEGDEAGGLLVRLFYPAQLNQSQPRALPTTYAPWVPNSMYTKAYFAFKNVRWSGFVSSITNAFLNPRIPAVLGAALLGSYFQPPPATTSETNDIDSAPGSETGVNAESGEGSGRVNGPGSPLFPVVVFSHGLGAMRTTYSGICCDLASHGYVVASVEHRDRSACASLQRVPSSTATEANTFQDQWMEFYHRPETEAEFPLRNRQVLQRSRDAILALELLTMLNEGVEVHNMMEAHFDFRQFQGRLDLRKAAIMGHSFGGATTIQALSQDHRFLCGIALDCWMVPVHRDLLETGVQQPLLFINSFTFQWPDNVRKMMKLTRPPQHTGASACTILTLQGTSHTNQSDTPFVTPKLPRIFTNMESALDPVLAHRLNMDICHAFFKRYLLRDPAYCEKMVPNLDGCEGHSDHIIFGSNVDVSIPSEDGVNPFGNGASRGK</sequence>
<keyword evidence="9" id="KW-1185">Reference proteome</keyword>
<dbReference type="GO" id="GO:0003847">
    <property type="term" value="F:1-alkyl-2-acetylglycerophosphocholine esterase activity"/>
    <property type="evidence" value="ECO:0007669"/>
    <property type="project" value="UniProtKB-UniRule"/>
</dbReference>
<evidence type="ECO:0000256" key="5">
    <source>
        <dbReference type="PIRNR" id="PIRNR018169"/>
    </source>
</evidence>
<dbReference type="InterPro" id="IPR029058">
    <property type="entry name" value="AB_hydrolase_fold"/>
</dbReference>
<evidence type="ECO:0000256" key="4">
    <source>
        <dbReference type="ARBA" id="ARBA00023098"/>
    </source>
</evidence>
<protein>
    <recommendedName>
        <fullName evidence="1 5">1-alkyl-2-acetylglycerophosphocholine esterase</fullName>
        <ecNumber evidence="1 5">3.1.1.47</ecNumber>
    </recommendedName>
</protein>
<dbReference type="SUPFAM" id="SSF53474">
    <property type="entry name" value="alpha/beta-Hydrolases"/>
    <property type="match status" value="1"/>
</dbReference>
<proteinExistence type="predicted"/>
<dbReference type="EC" id="3.1.1.47" evidence="1 5"/>
<dbReference type="PANTHER" id="PTHR10272">
    <property type="entry name" value="PLATELET-ACTIVATING FACTOR ACETYLHYDROLASE"/>
    <property type="match status" value="1"/>
</dbReference>
<comment type="caution">
    <text evidence="8">The sequence shown here is derived from an EMBL/GenBank/DDBJ whole genome shotgun (WGS) entry which is preliminary data.</text>
</comment>
<evidence type="ECO:0000256" key="6">
    <source>
        <dbReference type="PIRSR" id="PIRSR018169-1"/>
    </source>
</evidence>
<accession>A0AA35WM21</accession>
<feature type="region of interest" description="Disordered" evidence="7">
    <location>
        <begin position="1"/>
        <end position="23"/>
    </location>
</feature>
<feature type="active site" description="Charge relay system" evidence="6">
    <location>
        <position position="314"/>
    </location>
</feature>
<comment type="catalytic activity">
    <reaction evidence="5">
        <text>a 1-O-alkyl-2-acetyl-sn-glycero-3-phosphocholine + H2O = a 1-O-alkyl-sn-glycero-3-phosphocholine + acetate + H(+)</text>
        <dbReference type="Rhea" id="RHEA:17777"/>
        <dbReference type="ChEBI" id="CHEBI:15377"/>
        <dbReference type="ChEBI" id="CHEBI:15378"/>
        <dbReference type="ChEBI" id="CHEBI:30089"/>
        <dbReference type="ChEBI" id="CHEBI:30909"/>
        <dbReference type="ChEBI" id="CHEBI:36707"/>
        <dbReference type="EC" id="3.1.1.47"/>
    </reaction>
</comment>
<dbReference type="Pfam" id="PF03403">
    <property type="entry name" value="PAF-AH_p_II"/>
    <property type="match status" value="2"/>
</dbReference>
<name>A0AA35WM21_GEOBA</name>
<keyword evidence="4 5" id="KW-0443">Lipid metabolism</keyword>
<dbReference type="GO" id="GO:0016042">
    <property type="term" value="P:lipid catabolic process"/>
    <property type="evidence" value="ECO:0007669"/>
    <property type="project" value="UniProtKB-KW"/>
</dbReference>
<evidence type="ECO:0000256" key="7">
    <source>
        <dbReference type="SAM" id="MobiDB-lite"/>
    </source>
</evidence>
<dbReference type="Gene3D" id="3.40.50.1820">
    <property type="entry name" value="alpha/beta hydrolase"/>
    <property type="match status" value="1"/>
</dbReference>
<keyword evidence="3 5" id="KW-0442">Lipid degradation</keyword>
<dbReference type="InterPro" id="IPR016715">
    <property type="entry name" value="PAF_acetylhydro_eukaryote"/>
</dbReference>